<protein>
    <submittedName>
        <fullName evidence="2">Myosin motor domain-containing protein</fullName>
    </submittedName>
</protein>
<dbReference type="Proteomes" id="UP000095287">
    <property type="component" value="Unplaced"/>
</dbReference>
<evidence type="ECO:0000313" key="2">
    <source>
        <dbReference type="WBParaSite" id="L893_g482.t1"/>
    </source>
</evidence>
<organism evidence="1 2">
    <name type="scientific">Steinernema glaseri</name>
    <dbReference type="NCBI Taxonomy" id="37863"/>
    <lineage>
        <taxon>Eukaryota</taxon>
        <taxon>Metazoa</taxon>
        <taxon>Ecdysozoa</taxon>
        <taxon>Nematoda</taxon>
        <taxon>Chromadorea</taxon>
        <taxon>Rhabditida</taxon>
        <taxon>Tylenchina</taxon>
        <taxon>Panagrolaimomorpha</taxon>
        <taxon>Strongyloidoidea</taxon>
        <taxon>Steinernematidae</taxon>
        <taxon>Steinernema</taxon>
    </lineage>
</organism>
<name>A0A1I8AF52_9BILA</name>
<dbReference type="WBParaSite" id="L893_g482.t1">
    <property type="protein sequence ID" value="L893_g482.t1"/>
    <property type="gene ID" value="L893_g482"/>
</dbReference>
<evidence type="ECO:0000313" key="1">
    <source>
        <dbReference type="Proteomes" id="UP000095287"/>
    </source>
</evidence>
<dbReference type="AlphaFoldDB" id="A0A1I8AF52"/>
<proteinExistence type="predicted"/>
<sequence>MSLASPPLHYAFNGRTKYTFRYRYHYIASSRHSYVHVFCPNDAPPRLYRNSVACRASFLRSPFAPHFAPARSLWLFVGDQVGLLHYSRKMSQFMARIATQHLTDMMQASAAGTVSKHLEGDVVVHVNNARERSRVGVEESHALELNE</sequence>
<accession>A0A1I8AF52</accession>
<keyword evidence="1" id="KW-1185">Reference proteome</keyword>
<reference evidence="2" key="1">
    <citation type="submission" date="2016-11" db="UniProtKB">
        <authorList>
            <consortium name="WormBaseParasite"/>
        </authorList>
    </citation>
    <scope>IDENTIFICATION</scope>
</reference>